<evidence type="ECO:0000313" key="8">
    <source>
        <dbReference type="Proteomes" id="UP000537204"/>
    </source>
</evidence>
<dbReference type="InterPro" id="IPR009056">
    <property type="entry name" value="Cyt_c-like_dom"/>
</dbReference>
<dbReference type="GO" id="GO:0046872">
    <property type="term" value="F:metal ion binding"/>
    <property type="evidence" value="ECO:0007669"/>
    <property type="project" value="UniProtKB-KW"/>
</dbReference>
<proteinExistence type="predicted"/>
<feature type="transmembrane region" description="Helical" evidence="5">
    <location>
        <begin position="7"/>
        <end position="26"/>
    </location>
</feature>
<dbReference type="GO" id="GO:0004130">
    <property type="term" value="F:cytochrome-c peroxidase activity"/>
    <property type="evidence" value="ECO:0007669"/>
    <property type="project" value="TreeGrafter"/>
</dbReference>
<dbReference type="InterPro" id="IPR036909">
    <property type="entry name" value="Cyt_c-like_dom_sf"/>
</dbReference>
<keyword evidence="3 4" id="KW-0408">Iron</keyword>
<dbReference type="PANTHER" id="PTHR30600">
    <property type="entry name" value="CYTOCHROME C PEROXIDASE-RELATED"/>
    <property type="match status" value="1"/>
</dbReference>
<dbReference type="Proteomes" id="UP000537204">
    <property type="component" value="Unassembled WGS sequence"/>
</dbReference>
<evidence type="ECO:0000256" key="2">
    <source>
        <dbReference type="ARBA" id="ARBA00022723"/>
    </source>
</evidence>
<dbReference type="Gene3D" id="1.10.760.10">
    <property type="entry name" value="Cytochrome c-like domain"/>
    <property type="match status" value="1"/>
</dbReference>
<dbReference type="RefSeq" id="WP_183883825.1">
    <property type="nucleotide sequence ID" value="NZ_JACHCE010000007.1"/>
</dbReference>
<keyword evidence="5" id="KW-0472">Membrane</keyword>
<dbReference type="PIRSF" id="PIRSF028099">
    <property type="entry name" value="DUF1111"/>
    <property type="match status" value="1"/>
</dbReference>
<dbReference type="GO" id="GO:0009055">
    <property type="term" value="F:electron transfer activity"/>
    <property type="evidence" value="ECO:0007669"/>
    <property type="project" value="InterPro"/>
</dbReference>
<dbReference type="InterPro" id="IPR051395">
    <property type="entry name" value="Cytochrome_c_Peroxidase/MauG"/>
</dbReference>
<comment type="caution">
    <text evidence="7">The sequence shown here is derived from an EMBL/GenBank/DDBJ whole genome shotgun (WGS) entry which is preliminary data.</text>
</comment>
<keyword evidence="5" id="KW-0812">Transmembrane</keyword>
<dbReference type="PROSITE" id="PS51007">
    <property type="entry name" value="CYTC"/>
    <property type="match status" value="1"/>
</dbReference>
<evidence type="ECO:0000259" key="6">
    <source>
        <dbReference type="PROSITE" id="PS51007"/>
    </source>
</evidence>
<evidence type="ECO:0000256" key="3">
    <source>
        <dbReference type="ARBA" id="ARBA00023004"/>
    </source>
</evidence>
<gene>
    <name evidence="7" type="ORF">HDE68_003894</name>
</gene>
<protein>
    <submittedName>
        <fullName evidence="7">CxxC motif-containing protein (DUF1111 family)</fullName>
    </submittedName>
</protein>
<keyword evidence="2 4" id="KW-0479">Metal-binding</keyword>
<keyword evidence="5" id="KW-1133">Transmembrane helix</keyword>
<dbReference type="SUPFAM" id="SSF46626">
    <property type="entry name" value="Cytochrome c"/>
    <property type="match status" value="1"/>
</dbReference>
<dbReference type="GO" id="GO:0020037">
    <property type="term" value="F:heme binding"/>
    <property type="evidence" value="ECO:0007669"/>
    <property type="project" value="InterPro"/>
</dbReference>
<reference evidence="7 8" key="1">
    <citation type="submission" date="2020-08" db="EMBL/GenBank/DDBJ databases">
        <title>Genomic Encyclopedia of Type Strains, Phase IV (KMG-V): Genome sequencing to study the core and pangenomes of soil and plant-associated prokaryotes.</title>
        <authorList>
            <person name="Whitman W."/>
        </authorList>
    </citation>
    <scope>NUCLEOTIDE SEQUENCE [LARGE SCALE GENOMIC DNA]</scope>
    <source>
        <strain evidence="7 8">S3M1</strain>
    </source>
</reference>
<evidence type="ECO:0000256" key="4">
    <source>
        <dbReference type="PROSITE-ProRule" id="PRU00433"/>
    </source>
</evidence>
<sequence length="489" mass="53297">MKVKSRYQKPFVMGVICLFIGLILYMEGCSKNNMTPTADNTGDTVQLTDEELQGGVNGTINLQTGDAFAQPIPPMLTADVINFKVGRSFFHTNWVTAPASTQAVDGLGPIFNTSSCNSCHVEDGRGRTPFSPTEQLSSVLMRLSIPGQDPHGGPNPEPDLGLQFRNNAILQANPDGQVYVVYTNSTVTYPDGSTTILRVPAYQFKNLRNGHPVNFMSSPRIAPQLIGMGLLQAVPEATILSFIAANNAKNDGIKGKANYVWNVEKQQVMLGRFGWKANEPDIRQQVAGALSGDIGITTPIFPAASLYGIELTLFGSLPDGSNKPGEAELPEPFFTNTVFYTEALAVPQRRNWKDATVVHGKALFVQVACARCHNPEMKTGNFSDVPLLSNQTIHPYTDLLLHDMGPDLADGRGDYLASGSEWRTQPLWGIGLVNLVNNNNGMFLMHDGRARTIEEAILWHGGEASNSKQAFMKLSKADRDALIKFVNDL</sequence>
<dbReference type="AlphaFoldDB" id="A0A7W8ZPT2"/>
<dbReference type="EMBL" id="JACHCE010000007">
    <property type="protein sequence ID" value="MBB5637968.1"/>
    <property type="molecule type" value="Genomic_DNA"/>
</dbReference>
<dbReference type="PANTHER" id="PTHR30600:SF4">
    <property type="entry name" value="CYTOCHROME C DOMAIN-CONTAINING PROTEIN"/>
    <property type="match status" value="1"/>
</dbReference>
<evidence type="ECO:0000256" key="1">
    <source>
        <dbReference type="ARBA" id="ARBA00022617"/>
    </source>
</evidence>
<feature type="domain" description="Cytochrome c" evidence="6">
    <location>
        <begin position="355"/>
        <end position="489"/>
    </location>
</feature>
<organism evidence="7 8">
    <name type="scientific">Pedobacter cryoconitis</name>
    <dbReference type="NCBI Taxonomy" id="188932"/>
    <lineage>
        <taxon>Bacteria</taxon>
        <taxon>Pseudomonadati</taxon>
        <taxon>Bacteroidota</taxon>
        <taxon>Sphingobacteriia</taxon>
        <taxon>Sphingobacteriales</taxon>
        <taxon>Sphingobacteriaceae</taxon>
        <taxon>Pedobacter</taxon>
    </lineage>
</organism>
<dbReference type="InterPro" id="IPR010538">
    <property type="entry name" value="DHOR"/>
</dbReference>
<evidence type="ECO:0000256" key="5">
    <source>
        <dbReference type="SAM" id="Phobius"/>
    </source>
</evidence>
<evidence type="ECO:0000313" key="7">
    <source>
        <dbReference type="EMBL" id="MBB5637968.1"/>
    </source>
</evidence>
<accession>A0A7W8ZPT2</accession>
<name>A0A7W8ZPT2_9SPHI</name>
<keyword evidence="1 4" id="KW-0349">Heme</keyword>
<dbReference type="Pfam" id="PF06537">
    <property type="entry name" value="DHOR"/>
    <property type="match status" value="1"/>
</dbReference>